<accession>A0A1G9BXS9</accession>
<proteinExistence type="predicted"/>
<dbReference type="InterPro" id="IPR041657">
    <property type="entry name" value="HTH_17"/>
</dbReference>
<protein>
    <submittedName>
        <fullName evidence="3">DNA binding domain-containing protein, excisionase family</fullName>
    </submittedName>
</protein>
<dbReference type="AlphaFoldDB" id="A0A1G9BXS9"/>
<evidence type="ECO:0000256" key="1">
    <source>
        <dbReference type="SAM" id="MobiDB-lite"/>
    </source>
</evidence>
<dbReference type="Proteomes" id="UP000199053">
    <property type="component" value="Unassembled WGS sequence"/>
</dbReference>
<name>A0A1G9BXS9_9BACT</name>
<dbReference type="InterPro" id="IPR010093">
    <property type="entry name" value="SinI_DNA-bd"/>
</dbReference>
<gene>
    <name evidence="3" type="ORF">SAMN05660337_0462</name>
</gene>
<dbReference type="NCBIfam" id="TIGR01764">
    <property type="entry name" value="excise"/>
    <property type="match status" value="1"/>
</dbReference>
<dbReference type="EMBL" id="FNGA01000001">
    <property type="protein sequence ID" value="SDK44268.1"/>
    <property type="molecule type" value="Genomic_DNA"/>
</dbReference>
<feature type="compositionally biased region" description="Basic and acidic residues" evidence="1">
    <location>
        <begin position="61"/>
        <end position="70"/>
    </location>
</feature>
<reference evidence="4" key="1">
    <citation type="submission" date="2016-10" db="EMBL/GenBank/DDBJ databases">
        <authorList>
            <person name="Varghese N."/>
            <person name="Submissions S."/>
        </authorList>
    </citation>
    <scope>NUCLEOTIDE SEQUENCE [LARGE SCALE GENOMIC DNA]</scope>
    <source>
        <strain evidence="4">DSM 16995</strain>
    </source>
</reference>
<dbReference type="RefSeq" id="WP_092157836.1">
    <property type="nucleotide sequence ID" value="NZ_FNGA01000001.1"/>
</dbReference>
<dbReference type="Pfam" id="PF12728">
    <property type="entry name" value="HTH_17"/>
    <property type="match status" value="1"/>
</dbReference>
<sequence length="78" mass="8881">MTPSPTLYTVREIADTLRIHSRTAYRLIQEGKIRGIKVGSQWRVPESSLLEYIESGLQAPRSKEKDEKTGSKQLKLPI</sequence>
<evidence type="ECO:0000313" key="4">
    <source>
        <dbReference type="Proteomes" id="UP000199053"/>
    </source>
</evidence>
<organism evidence="3 4">
    <name type="scientific">Maridesulfovibrio ferrireducens</name>
    <dbReference type="NCBI Taxonomy" id="246191"/>
    <lineage>
        <taxon>Bacteria</taxon>
        <taxon>Pseudomonadati</taxon>
        <taxon>Thermodesulfobacteriota</taxon>
        <taxon>Desulfovibrionia</taxon>
        <taxon>Desulfovibrionales</taxon>
        <taxon>Desulfovibrionaceae</taxon>
        <taxon>Maridesulfovibrio</taxon>
    </lineage>
</organism>
<feature type="domain" description="Helix-turn-helix" evidence="2">
    <location>
        <begin position="7"/>
        <end position="55"/>
    </location>
</feature>
<dbReference type="STRING" id="246191.SAMN05660337_0462"/>
<dbReference type="GO" id="GO:0003677">
    <property type="term" value="F:DNA binding"/>
    <property type="evidence" value="ECO:0007669"/>
    <property type="project" value="InterPro"/>
</dbReference>
<evidence type="ECO:0000313" key="3">
    <source>
        <dbReference type="EMBL" id="SDK44268.1"/>
    </source>
</evidence>
<dbReference type="OrthoDB" id="5525992at2"/>
<evidence type="ECO:0000259" key="2">
    <source>
        <dbReference type="Pfam" id="PF12728"/>
    </source>
</evidence>
<keyword evidence="4" id="KW-1185">Reference proteome</keyword>
<feature type="region of interest" description="Disordered" evidence="1">
    <location>
        <begin position="59"/>
        <end position="78"/>
    </location>
</feature>